<dbReference type="InterPro" id="IPR035979">
    <property type="entry name" value="RBD_domain_sf"/>
</dbReference>
<feature type="compositionally biased region" description="Basic and acidic residues" evidence="3">
    <location>
        <begin position="37"/>
        <end position="46"/>
    </location>
</feature>
<protein>
    <recommendedName>
        <fullName evidence="4">RRM domain-containing protein</fullName>
    </recommendedName>
</protein>
<reference evidence="5" key="1">
    <citation type="submission" date="2023-10" db="EMBL/GenBank/DDBJ databases">
        <title>Genome assembly of Pristionchus species.</title>
        <authorList>
            <person name="Yoshida K."/>
            <person name="Sommer R.J."/>
        </authorList>
    </citation>
    <scope>NUCLEOTIDE SEQUENCE</scope>
    <source>
        <strain evidence="5">RS5133</strain>
    </source>
</reference>
<keyword evidence="6" id="KW-1185">Reference proteome</keyword>
<dbReference type="PANTHER" id="PTHR19965">
    <property type="entry name" value="RNA AND EXPORT FACTOR BINDING PROTEIN"/>
    <property type="match status" value="1"/>
</dbReference>
<feature type="region of interest" description="Disordered" evidence="3">
    <location>
        <begin position="1"/>
        <end position="46"/>
    </location>
</feature>
<evidence type="ECO:0000256" key="2">
    <source>
        <dbReference type="PROSITE-ProRule" id="PRU00176"/>
    </source>
</evidence>
<feature type="non-terminal residue" evidence="5">
    <location>
        <position position="216"/>
    </location>
</feature>
<evidence type="ECO:0000256" key="3">
    <source>
        <dbReference type="SAM" id="MobiDB-lite"/>
    </source>
</evidence>
<dbReference type="GO" id="GO:0006406">
    <property type="term" value="P:mRNA export from nucleus"/>
    <property type="evidence" value="ECO:0007669"/>
    <property type="project" value="TreeGrafter"/>
</dbReference>
<dbReference type="Gene3D" id="3.30.70.330">
    <property type="match status" value="1"/>
</dbReference>
<comment type="caution">
    <text evidence="5">The sequence shown here is derived from an EMBL/GenBank/DDBJ whole genome shotgun (WGS) entry which is preliminary data.</text>
</comment>
<dbReference type="PROSITE" id="PS50102">
    <property type="entry name" value="RRM"/>
    <property type="match status" value="1"/>
</dbReference>
<dbReference type="GO" id="GO:0003729">
    <property type="term" value="F:mRNA binding"/>
    <property type="evidence" value="ECO:0007669"/>
    <property type="project" value="TreeGrafter"/>
</dbReference>
<evidence type="ECO:0000256" key="1">
    <source>
        <dbReference type="ARBA" id="ARBA00022884"/>
    </source>
</evidence>
<dbReference type="Proteomes" id="UP001432322">
    <property type="component" value="Unassembled WGS sequence"/>
</dbReference>
<dbReference type="PANTHER" id="PTHR19965:SF82">
    <property type="entry name" value="THO COMPLEX SUBUNIT 4"/>
    <property type="match status" value="1"/>
</dbReference>
<dbReference type="AlphaFoldDB" id="A0AAV5VL26"/>
<dbReference type="InterPro" id="IPR051229">
    <property type="entry name" value="ALYREF_mRNA_export"/>
</dbReference>
<accession>A0AAV5VL26</accession>
<evidence type="ECO:0000259" key="4">
    <source>
        <dbReference type="PROSITE" id="PS50102"/>
    </source>
</evidence>
<feature type="non-terminal residue" evidence="5">
    <location>
        <position position="1"/>
    </location>
</feature>
<dbReference type="GO" id="GO:0005634">
    <property type="term" value="C:nucleus"/>
    <property type="evidence" value="ECO:0007669"/>
    <property type="project" value="TreeGrafter"/>
</dbReference>
<dbReference type="InterPro" id="IPR000504">
    <property type="entry name" value="RRM_dom"/>
</dbReference>
<dbReference type="Pfam" id="PF00076">
    <property type="entry name" value="RRM_1"/>
    <property type="match status" value="1"/>
</dbReference>
<evidence type="ECO:0000313" key="6">
    <source>
        <dbReference type="Proteomes" id="UP001432322"/>
    </source>
</evidence>
<gene>
    <name evidence="5" type="ORF">PFISCL1PPCAC_9771</name>
</gene>
<evidence type="ECO:0000313" key="5">
    <source>
        <dbReference type="EMBL" id="GMT18474.1"/>
    </source>
</evidence>
<proteinExistence type="predicted"/>
<keyword evidence="1 2" id="KW-0694">RNA-binding</keyword>
<sequence length="216" mass="23603">QPVVKGRGQERSFKSDAITVGTNKRVESGQRVGGGETRGRVSKERRQSNQFSKVYNNNIYNLSTGKWSHDKFANNETGVSSAPRGANSIMDASKKVRVNVSNLAPTVTREDLEELFSSFSINSLVVHYDENGEHLGTGNVVMKKGEATKAIKEFEGISIDGSRLVLAIVDESINSRPVSERVQVVKKVERVGGGSIQKRIKRDSSNSLRKVGAKPS</sequence>
<name>A0AAV5VL26_9BILA</name>
<feature type="domain" description="RRM" evidence="4">
    <location>
        <begin position="96"/>
        <end position="171"/>
    </location>
</feature>
<dbReference type="SUPFAM" id="SSF54928">
    <property type="entry name" value="RNA-binding domain, RBD"/>
    <property type="match status" value="1"/>
</dbReference>
<organism evidence="5 6">
    <name type="scientific">Pristionchus fissidentatus</name>
    <dbReference type="NCBI Taxonomy" id="1538716"/>
    <lineage>
        <taxon>Eukaryota</taxon>
        <taxon>Metazoa</taxon>
        <taxon>Ecdysozoa</taxon>
        <taxon>Nematoda</taxon>
        <taxon>Chromadorea</taxon>
        <taxon>Rhabditida</taxon>
        <taxon>Rhabditina</taxon>
        <taxon>Diplogasteromorpha</taxon>
        <taxon>Diplogasteroidea</taxon>
        <taxon>Neodiplogasteridae</taxon>
        <taxon>Pristionchus</taxon>
    </lineage>
</organism>
<dbReference type="EMBL" id="BTSY01000003">
    <property type="protein sequence ID" value="GMT18474.1"/>
    <property type="molecule type" value="Genomic_DNA"/>
</dbReference>
<dbReference type="SMART" id="SM00360">
    <property type="entry name" value="RRM"/>
    <property type="match status" value="1"/>
</dbReference>
<dbReference type="InterPro" id="IPR012677">
    <property type="entry name" value="Nucleotide-bd_a/b_plait_sf"/>
</dbReference>